<proteinExistence type="predicted"/>
<comment type="caution">
    <text evidence="1">The sequence shown here is derived from an EMBL/GenBank/DDBJ whole genome shotgun (WGS) entry which is preliminary data.</text>
</comment>
<name>A0ACB9JDU6_9ASTR</name>
<reference evidence="2" key="1">
    <citation type="journal article" date="2022" name="Mol. Ecol. Resour.">
        <title>The genomes of chicory, endive, great burdock and yacon provide insights into Asteraceae palaeo-polyploidization history and plant inulin production.</title>
        <authorList>
            <person name="Fan W."/>
            <person name="Wang S."/>
            <person name="Wang H."/>
            <person name="Wang A."/>
            <person name="Jiang F."/>
            <person name="Liu H."/>
            <person name="Zhao H."/>
            <person name="Xu D."/>
            <person name="Zhang Y."/>
        </authorList>
    </citation>
    <scope>NUCLEOTIDE SEQUENCE [LARGE SCALE GENOMIC DNA]</scope>
    <source>
        <strain evidence="2">cv. Yunnan</strain>
    </source>
</reference>
<evidence type="ECO:0000313" key="2">
    <source>
        <dbReference type="Proteomes" id="UP001056120"/>
    </source>
</evidence>
<organism evidence="1 2">
    <name type="scientific">Smallanthus sonchifolius</name>
    <dbReference type="NCBI Taxonomy" id="185202"/>
    <lineage>
        <taxon>Eukaryota</taxon>
        <taxon>Viridiplantae</taxon>
        <taxon>Streptophyta</taxon>
        <taxon>Embryophyta</taxon>
        <taxon>Tracheophyta</taxon>
        <taxon>Spermatophyta</taxon>
        <taxon>Magnoliopsida</taxon>
        <taxon>eudicotyledons</taxon>
        <taxon>Gunneridae</taxon>
        <taxon>Pentapetalae</taxon>
        <taxon>asterids</taxon>
        <taxon>campanulids</taxon>
        <taxon>Asterales</taxon>
        <taxon>Asteraceae</taxon>
        <taxon>Asteroideae</taxon>
        <taxon>Heliantheae alliance</taxon>
        <taxon>Millerieae</taxon>
        <taxon>Smallanthus</taxon>
    </lineage>
</organism>
<protein>
    <submittedName>
        <fullName evidence="1">Uncharacterized protein</fullName>
    </submittedName>
</protein>
<reference evidence="1 2" key="2">
    <citation type="journal article" date="2022" name="Mol. Ecol. Resour.">
        <title>The genomes of chicory, endive, great burdock and yacon provide insights into Asteraceae paleo-polyploidization history and plant inulin production.</title>
        <authorList>
            <person name="Fan W."/>
            <person name="Wang S."/>
            <person name="Wang H."/>
            <person name="Wang A."/>
            <person name="Jiang F."/>
            <person name="Liu H."/>
            <person name="Zhao H."/>
            <person name="Xu D."/>
            <person name="Zhang Y."/>
        </authorList>
    </citation>
    <scope>NUCLEOTIDE SEQUENCE [LARGE SCALE GENOMIC DNA]</scope>
    <source>
        <strain evidence="2">cv. Yunnan</strain>
        <tissue evidence="1">Leaves</tissue>
    </source>
</reference>
<evidence type="ECO:0000313" key="1">
    <source>
        <dbReference type="EMBL" id="KAI3818445.1"/>
    </source>
</evidence>
<gene>
    <name evidence="1" type="ORF">L1987_12252</name>
</gene>
<accession>A0ACB9JDU6</accession>
<keyword evidence="2" id="KW-1185">Reference proteome</keyword>
<dbReference type="EMBL" id="CM042021">
    <property type="protein sequence ID" value="KAI3818445.1"/>
    <property type="molecule type" value="Genomic_DNA"/>
</dbReference>
<sequence length="179" mass="19786">MVARRRREAVKEVDGVPVGVKQDEEDEDKYHGKPRGGLVRRQQWTRLGFCPTRIMVVLGGAGVRWEEGNRSDVHLGFRLHSMRTCVETGSRTQVHYGETSLTQSSHTKTPSNTHTQPRKSCQSPGTCLEAAVDSAELIDMDSRLVDQGIVRVDGGMLSRAISPMDMLSSLTGTDACWFG</sequence>
<dbReference type="Proteomes" id="UP001056120">
    <property type="component" value="Linkage Group LG04"/>
</dbReference>